<dbReference type="STRING" id="86259.A0A4Z1PFX8"/>
<feature type="domain" description="RTR1-type" evidence="14">
    <location>
        <begin position="78"/>
        <end position="166"/>
    </location>
</feature>
<dbReference type="PANTHER" id="PTHR14732">
    <property type="entry name" value="RNA POLYMERASE II SUBUNIT B1 CTD PHOSPHATASE RPAP2-RELATED"/>
    <property type="match status" value="1"/>
</dbReference>
<keyword evidence="5 12" id="KW-0378">Hydrolase</keyword>
<comment type="function">
    <text evidence="12">Putative RNA polymerase II subunit B1 C-terminal domain (CTD) phosphatase involved in RNA polymerase II transcription regulation.</text>
</comment>
<keyword evidence="16" id="KW-1185">Reference proteome</keyword>
<gene>
    <name evidence="15" type="ORF">E6O75_ATG05278</name>
</gene>
<keyword evidence="7 12" id="KW-0904">Protein phosphatase</keyword>
<evidence type="ECO:0000256" key="5">
    <source>
        <dbReference type="ARBA" id="ARBA00022801"/>
    </source>
</evidence>
<feature type="region of interest" description="Disordered" evidence="13">
    <location>
        <begin position="1"/>
        <end position="25"/>
    </location>
</feature>
<evidence type="ECO:0000256" key="2">
    <source>
        <dbReference type="ARBA" id="ARBA00005676"/>
    </source>
</evidence>
<reference evidence="15 16" key="1">
    <citation type="submission" date="2019-04" db="EMBL/GenBank/DDBJ databases">
        <title>High contiguity whole genome sequence and gene annotation resource for two Venturia nashicola isolates.</title>
        <authorList>
            <person name="Prokchorchik M."/>
            <person name="Won K."/>
            <person name="Lee Y."/>
            <person name="Choi E.D."/>
            <person name="Segonzac C."/>
            <person name="Sohn K.H."/>
        </authorList>
    </citation>
    <scope>NUCLEOTIDE SEQUENCE [LARGE SCALE GENOMIC DNA]</scope>
    <source>
        <strain evidence="15 16">PRI2</strain>
    </source>
</reference>
<evidence type="ECO:0000256" key="8">
    <source>
        <dbReference type="ARBA" id="ARBA00023242"/>
    </source>
</evidence>
<dbReference type="Pfam" id="PF04181">
    <property type="entry name" value="RPAP2_Rtr1"/>
    <property type="match status" value="1"/>
</dbReference>
<protein>
    <recommendedName>
        <fullName evidence="12">RNA polymerase II subunit B1 CTD phosphatase RPAP2 homolog</fullName>
        <ecNumber evidence="12">3.1.3.16</ecNumber>
    </recommendedName>
</protein>
<sequence length="277" mass="30872">MALKSILKKTADIAETEEPSPRDKRNLEIALYHANLIQAQKDAEKEILNALETLMDFPADSSSTSSEPSRADVQIFKNLIQPFQPSDYDALFEERRIAERCGYVFCPNPPKQSGRGGKFKFLGGKKGQDLRVVEKQKTECWCSSECAHRALYVRVQLDEEPAWLRRGEGVASIQLLTERDDEEKRGSNTIDQEALRNDLAKLKVERGEPGRMMPKGIITDTVMERVASTSTQAAAPKQEAESPGTIGLIEGYAPRGVKIGSRTKSIRELGDIDFDSI</sequence>
<keyword evidence="15" id="KW-0808">Transferase</keyword>
<evidence type="ECO:0000256" key="7">
    <source>
        <dbReference type="ARBA" id="ARBA00022912"/>
    </source>
</evidence>
<dbReference type="Proteomes" id="UP000298493">
    <property type="component" value="Unassembled WGS sequence"/>
</dbReference>
<evidence type="ECO:0000256" key="6">
    <source>
        <dbReference type="ARBA" id="ARBA00022833"/>
    </source>
</evidence>
<dbReference type="OrthoDB" id="2590500at2759"/>
<evidence type="ECO:0000313" key="16">
    <source>
        <dbReference type="Proteomes" id="UP000298493"/>
    </source>
</evidence>
<dbReference type="Gene3D" id="1.25.40.820">
    <property type="match status" value="1"/>
</dbReference>
<dbReference type="EC" id="3.1.3.16" evidence="12"/>
<comment type="caution">
    <text evidence="15">The sequence shown here is derived from an EMBL/GenBank/DDBJ whole genome shotgun (WGS) entry which is preliminary data.</text>
</comment>
<accession>A0A4Z1PFX8</accession>
<proteinExistence type="inferred from homology"/>
<keyword evidence="4 12" id="KW-0863">Zinc-finger</keyword>
<evidence type="ECO:0000256" key="11">
    <source>
        <dbReference type="PROSITE-ProRule" id="PRU00812"/>
    </source>
</evidence>
<dbReference type="GO" id="GO:0043175">
    <property type="term" value="F:RNA polymerase core enzyme binding"/>
    <property type="evidence" value="ECO:0007669"/>
    <property type="project" value="UniProtKB-UniRule"/>
</dbReference>
<evidence type="ECO:0000256" key="9">
    <source>
        <dbReference type="ARBA" id="ARBA00047761"/>
    </source>
</evidence>
<evidence type="ECO:0000256" key="13">
    <source>
        <dbReference type="SAM" id="MobiDB-lite"/>
    </source>
</evidence>
<comment type="catalytic activity">
    <reaction evidence="9 12">
        <text>O-phospho-L-seryl-[protein] + H2O = L-seryl-[protein] + phosphate</text>
        <dbReference type="Rhea" id="RHEA:20629"/>
        <dbReference type="Rhea" id="RHEA-COMP:9863"/>
        <dbReference type="Rhea" id="RHEA-COMP:11604"/>
        <dbReference type="ChEBI" id="CHEBI:15377"/>
        <dbReference type="ChEBI" id="CHEBI:29999"/>
        <dbReference type="ChEBI" id="CHEBI:43474"/>
        <dbReference type="ChEBI" id="CHEBI:83421"/>
        <dbReference type="EC" id="3.1.3.16"/>
    </reaction>
</comment>
<evidence type="ECO:0000256" key="10">
    <source>
        <dbReference type="ARBA" id="ARBA00048336"/>
    </source>
</evidence>
<evidence type="ECO:0000256" key="4">
    <source>
        <dbReference type="ARBA" id="ARBA00022771"/>
    </source>
</evidence>
<keyword evidence="3 12" id="KW-0479">Metal-binding</keyword>
<evidence type="ECO:0000256" key="3">
    <source>
        <dbReference type="ARBA" id="ARBA00022723"/>
    </source>
</evidence>
<keyword evidence="8 12" id="KW-0539">Nucleus</keyword>
<dbReference type="GO" id="GO:0005634">
    <property type="term" value="C:nucleus"/>
    <property type="evidence" value="ECO:0007669"/>
    <property type="project" value="UniProtKB-SubCell"/>
</dbReference>
<dbReference type="PROSITE" id="PS51479">
    <property type="entry name" value="ZF_RTR1"/>
    <property type="match status" value="1"/>
</dbReference>
<comment type="catalytic activity">
    <reaction evidence="10 12">
        <text>O-phospho-L-threonyl-[protein] + H2O = L-threonyl-[protein] + phosphate</text>
        <dbReference type="Rhea" id="RHEA:47004"/>
        <dbReference type="Rhea" id="RHEA-COMP:11060"/>
        <dbReference type="Rhea" id="RHEA-COMP:11605"/>
        <dbReference type="ChEBI" id="CHEBI:15377"/>
        <dbReference type="ChEBI" id="CHEBI:30013"/>
        <dbReference type="ChEBI" id="CHEBI:43474"/>
        <dbReference type="ChEBI" id="CHEBI:61977"/>
        <dbReference type="EC" id="3.1.3.16"/>
    </reaction>
</comment>
<name>A0A4Z1PFX8_9PEZI</name>
<evidence type="ECO:0000256" key="12">
    <source>
        <dbReference type="RuleBase" id="RU367080"/>
    </source>
</evidence>
<comment type="subcellular location">
    <subcellularLocation>
        <location evidence="1 12">Nucleus</location>
    </subcellularLocation>
</comment>
<dbReference type="EMBL" id="SNSC02000010">
    <property type="protein sequence ID" value="TID20514.1"/>
    <property type="molecule type" value="Genomic_DNA"/>
</dbReference>
<dbReference type="GO" id="GO:0005737">
    <property type="term" value="C:cytoplasm"/>
    <property type="evidence" value="ECO:0007669"/>
    <property type="project" value="TreeGrafter"/>
</dbReference>
<keyword evidence="15" id="KW-0548">Nucleotidyltransferase</keyword>
<evidence type="ECO:0000313" key="15">
    <source>
        <dbReference type="EMBL" id="TID20514.1"/>
    </source>
</evidence>
<evidence type="ECO:0000259" key="14">
    <source>
        <dbReference type="PROSITE" id="PS51479"/>
    </source>
</evidence>
<keyword evidence="6 12" id="KW-0862">Zinc</keyword>
<dbReference type="InterPro" id="IPR039693">
    <property type="entry name" value="Rtr1/RPAP2"/>
</dbReference>
<dbReference type="PANTHER" id="PTHR14732:SF0">
    <property type="entry name" value="RNA POLYMERASE II SUBUNIT B1 CTD PHOSPHATASE RPAP2-RELATED"/>
    <property type="match status" value="1"/>
</dbReference>
<dbReference type="GO" id="GO:0008420">
    <property type="term" value="F:RNA polymerase II CTD heptapeptide repeat phosphatase activity"/>
    <property type="evidence" value="ECO:0007669"/>
    <property type="project" value="UniProtKB-UniRule"/>
</dbReference>
<dbReference type="InterPro" id="IPR007308">
    <property type="entry name" value="Rtr1/RPAP2_dom"/>
</dbReference>
<organism evidence="15 16">
    <name type="scientific">Venturia nashicola</name>
    <dbReference type="NCBI Taxonomy" id="86259"/>
    <lineage>
        <taxon>Eukaryota</taxon>
        <taxon>Fungi</taxon>
        <taxon>Dikarya</taxon>
        <taxon>Ascomycota</taxon>
        <taxon>Pezizomycotina</taxon>
        <taxon>Dothideomycetes</taxon>
        <taxon>Pleosporomycetidae</taxon>
        <taxon>Venturiales</taxon>
        <taxon>Venturiaceae</taxon>
        <taxon>Venturia</taxon>
    </lineage>
</organism>
<dbReference type="GO" id="GO:0008270">
    <property type="term" value="F:zinc ion binding"/>
    <property type="evidence" value="ECO:0007669"/>
    <property type="project" value="UniProtKB-KW"/>
</dbReference>
<dbReference type="AlphaFoldDB" id="A0A4Z1PFX8"/>
<dbReference type="GO" id="GO:0016779">
    <property type="term" value="F:nucleotidyltransferase activity"/>
    <property type="evidence" value="ECO:0007669"/>
    <property type="project" value="UniProtKB-KW"/>
</dbReference>
<comment type="similarity">
    <text evidence="2 11 12">Belongs to the RPAP2 family.</text>
</comment>
<dbReference type="InterPro" id="IPR038534">
    <property type="entry name" value="Rtr1/RPAP2_sf"/>
</dbReference>
<evidence type="ECO:0000256" key="1">
    <source>
        <dbReference type="ARBA" id="ARBA00004123"/>
    </source>
</evidence>